<keyword evidence="1" id="KW-1133">Transmembrane helix</keyword>
<keyword evidence="3" id="KW-1185">Reference proteome</keyword>
<protein>
    <submittedName>
        <fullName evidence="2">Uncharacterized protein</fullName>
    </submittedName>
</protein>
<proteinExistence type="predicted"/>
<dbReference type="Proteomes" id="UP000647424">
    <property type="component" value="Unassembled WGS sequence"/>
</dbReference>
<keyword evidence="1" id="KW-0812">Transmembrane</keyword>
<keyword evidence="1" id="KW-0472">Membrane</keyword>
<name>A0A927FEW9_9BURK</name>
<accession>A0A927FEW9</accession>
<evidence type="ECO:0000313" key="2">
    <source>
        <dbReference type="EMBL" id="MBD8049398.1"/>
    </source>
</evidence>
<evidence type="ECO:0000313" key="3">
    <source>
        <dbReference type="Proteomes" id="UP000647424"/>
    </source>
</evidence>
<evidence type="ECO:0000256" key="1">
    <source>
        <dbReference type="SAM" id="Phobius"/>
    </source>
</evidence>
<feature type="transmembrane region" description="Helical" evidence="1">
    <location>
        <begin position="14"/>
        <end position="34"/>
    </location>
</feature>
<organism evidence="2 3">
    <name type="scientific">Limnohabitans radicicola</name>
    <dbReference type="NCBI Taxonomy" id="2771427"/>
    <lineage>
        <taxon>Bacteria</taxon>
        <taxon>Pseudomonadati</taxon>
        <taxon>Pseudomonadota</taxon>
        <taxon>Betaproteobacteria</taxon>
        <taxon>Burkholderiales</taxon>
        <taxon>Comamonadaceae</taxon>
        <taxon>Limnohabitans</taxon>
    </lineage>
</organism>
<comment type="caution">
    <text evidence="2">The sequence shown here is derived from an EMBL/GenBank/DDBJ whole genome shotgun (WGS) entry which is preliminary data.</text>
</comment>
<gene>
    <name evidence="2" type="ORF">IC609_02495</name>
</gene>
<dbReference type="AlphaFoldDB" id="A0A927FEW9"/>
<reference evidence="2" key="1">
    <citation type="submission" date="2020-09" db="EMBL/GenBank/DDBJ databases">
        <title>Genome seq and assembly of Limnohabitants sp.</title>
        <authorList>
            <person name="Chhetri G."/>
        </authorList>
    </citation>
    <scope>NUCLEOTIDE SEQUENCE</scope>
    <source>
        <strain evidence="2">JUR4</strain>
    </source>
</reference>
<sequence>MTEPSFYPQTLVDYAQIGSAVGTLAAVVVSLFLANRRPSPLLKISCSLRVIVWYQQQGKAPEYLTFNAVNEGETPATIVNVAWCLSLPFKKKRWAIQDVSTSDSVVRNPQLPHKLQHGESATFLIGLQGQYDWTQNIQKSGFFNEGIQSRKDCEHLRAVIFTSVGKPSICKPDKAVLDLIWEHQSMHLSSAKSQK</sequence>
<dbReference type="EMBL" id="JACYFT010000001">
    <property type="protein sequence ID" value="MBD8049398.1"/>
    <property type="molecule type" value="Genomic_DNA"/>
</dbReference>